<reference evidence="1 2" key="1">
    <citation type="submission" date="2016-07" db="EMBL/GenBank/DDBJ databases">
        <title>Pervasive Adenine N6-methylation of Active Genes in Fungi.</title>
        <authorList>
            <consortium name="DOE Joint Genome Institute"/>
            <person name="Mondo S.J."/>
            <person name="Dannebaum R.O."/>
            <person name="Kuo R.C."/>
            <person name="Labutti K."/>
            <person name="Haridas S."/>
            <person name="Kuo A."/>
            <person name="Salamov A."/>
            <person name="Ahrendt S.R."/>
            <person name="Lipzen A."/>
            <person name="Sullivan W."/>
            <person name="Andreopoulos W.B."/>
            <person name="Clum A."/>
            <person name="Lindquist E."/>
            <person name="Daum C."/>
            <person name="Ramamoorthy G.K."/>
            <person name="Gryganskyi A."/>
            <person name="Culley D."/>
            <person name="Magnuson J.K."/>
            <person name="James T.Y."/>
            <person name="O'Malley M.A."/>
            <person name="Stajich J.E."/>
            <person name="Spatafora J.W."/>
            <person name="Visel A."/>
            <person name="Grigoriev I.V."/>
        </authorList>
    </citation>
    <scope>NUCLEOTIDE SEQUENCE [LARGE SCALE GENOMIC DNA]</scope>
    <source>
        <strain evidence="1 2">JEL800</strain>
    </source>
</reference>
<gene>
    <name evidence="1" type="ORF">BCR33DRAFT_161171</name>
</gene>
<dbReference type="Proteomes" id="UP000193642">
    <property type="component" value="Unassembled WGS sequence"/>
</dbReference>
<proteinExistence type="predicted"/>
<dbReference type="OrthoDB" id="10430472at2759"/>
<organism evidence="1 2">
    <name type="scientific">Rhizoclosmatium globosum</name>
    <dbReference type="NCBI Taxonomy" id="329046"/>
    <lineage>
        <taxon>Eukaryota</taxon>
        <taxon>Fungi</taxon>
        <taxon>Fungi incertae sedis</taxon>
        <taxon>Chytridiomycota</taxon>
        <taxon>Chytridiomycota incertae sedis</taxon>
        <taxon>Chytridiomycetes</taxon>
        <taxon>Chytridiales</taxon>
        <taxon>Chytriomycetaceae</taxon>
        <taxon>Rhizoclosmatium</taxon>
    </lineage>
</organism>
<name>A0A1Y2CGV6_9FUNG</name>
<sequence>MVLIIPVPQAFNFTGGAFQIVQFLTNDYFSVPQPSDLKCLDFSIANYNKTNDVIDFASLSPNLVWTDNTSCTGNITERIAKTYGFPVVGDITATGTVKATGFITAIQYSFYLKKSPSKPIKRADPGVICRLPYTSSTTQYTDRKYLLADNQPVCGPNAPKLNTSAYPLFAFSVIRELSLFKKDQLNIDFLYNPDNDQGGYSVSDMANAYSVEVSTIVYKFINALTFSLTVPSQADDLSANNSCVYTYHSFVLSETKGLNYTLTNISQGTIPLKENANLTDRCLSGLVDIGAYTDNALIGQFCFTPTKECGGTVNYNDRFSRYFDMGTYYVNFYIVNERVIQFNVSENWNFGNYYKPGRRDGLIDWSFTFVGNRVDKATTSTAVTSTLASTISSSSSSTASTVYSSVVLTSSVTFSTVSGAVQSAYASGSTATATTVPVVIATTAGAAVPTAYVAPAVPSYGAPANNNLYKGAAVENAGFVAGIIAAFVLA</sequence>
<dbReference type="EMBL" id="MCGO01000018">
    <property type="protein sequence ID" value="ORY46147.1"/>
    <property type="molecule type" value="Genomic_DNA"/>
</dbReference>
<evidence type="ECO:0000313" key="2">
    <source>
        <dbReference type="Proteomes" id="UP000193642"/>
    </source>
</evidence>
<protein>
    <submittedName>
        <fullName evidence="1">Uncharacterized protein</fullName>
    </submittedName>
</protein>
<dbReference type="AlphaFoldDB" id="A0A1Y2CGV6"/>
<evidence type="ECO:0000313" key="1">
    <source>
        <dbReference type="EMBL" id="ORY46147.1"/>
    </source>
</evidence>
<keyword evidence="2" id="KW-1185">Reference proteome</keyword>
<comment type="caution">
    <text evidence="1">The sequence shown here is derived from an EMBL/GenBank/DDBJ whole genome shotgun (WGS) entry which is preliminary data.</text>
</comment>
<accession>A0A1Y2CGV6</accession>